<feature type="signal peptide" evidence="1">
    <location>
        <begin position="1"/>
        <end position="17"/>
    </location>
</feature>
<protein>
    <recommendedName>
        <fullName evidence="4">GLPGLI family protein</fullName>
    </recommendedName>
</protein>
<proteinExistence type="predicted"/>
<dbReference type="Proteomes" id="UP000249542">
    <property type="component" value="Unassembled WGS sequence"/>
</dbReference>
<keyword evidence="3" id="KW-1185">Reference proteome</keyword>
<reference evidence="2 3" key="1">
    <citation type="submission" date="2018-06" db="EMBL/GenBank/DDBJ databases">
        <title>Genomic Encyclopedia of Archaeal and Bacterial Type Strains, Phase II (KMG-II): from individual species to whole genera.</title>
        <authorList>
            <person name="Goeker M."/>
        </authorList>
    </citation>
    <scope>NUCLEOTIDE SEQUENCE [LARGE SCALE GENOMIC DNA]</scope>
    <source>
        <strain evidence="2 3">DSM 15361</strain>
    </source>
</reference>
<dbReference type="EMBL" id="QKYV01000001">
    <property type="protein sequence ID" value="PZW44238.1"/>
    <property type="molecule type" value="Genomic_DNA"/>
</dbReference>
<gene>
    <name evidence="2" type="ORF">LX95_00572</name>
</gene>
<comment type="caution">
    <text evidence="2">The sequence shown here is derived from an EMBL/GenBank/DDBJ whole genome shotgun (WGS) entry which is preliminary data.</text>
</comment>
<keyword evidence="1" id="KW-0732">Signal</keyword>
<accession>A0A2W7IDT1</accession>
<sequence length="233" mass="26513">MKKIIFFLLTFPFFTNAQTYKAVYDVSLKAEDSLINLTFSQFDNNKVVIANSDYAFYYSANFDIKEEKSFKTPGGSVNMKMTSSTTEDASINFLLKQEQILFEIDTTKSRKDKIVGLKKIQPKFEVVEEKDTIIKGKTYHFLKVKSLSGDTVINYYFDPTLPKGIMPYVDSLGDKAPKGGVYKFERTNLVSPSPATTVATLISVEQIEFNFKPYLQIIKNIKVSEDKISVLNF</sequence>
<evidence type="ECO:0000313" key="3">
    <source>
        <dbReference type="Proteomes" id="UP000249542"/>
    </source>
</evidence>
<dbReference type="RefSeq" id="WP_111539899.1">
    <property type="nucleotide sequence ID" value="NZ_QKYV01000001.1"/>
</dbReference>
<evidence type="ECO:0000256" key="1">
    <source>
        <dbReference type="SAM" id="SignalP"/>
    </source>
</evidence>
<dbReference type="AlphaFoldDB" id="A0A2W7IDT1"/>
<feature type="chain" id="PRO_5016158393" description="GLPGLI family protein" evidence="1">
    <location>
        <begin position="18"/>
        <end position="233"/>
    </location>
</feature>
<evidence type="ECO:0000313" key="2">
    <source>
        <dbReference type="EMBL" id="PZW44238.1"/>
    </source>
</evidence>
<organism evidence="2 3">
    <name type="scientific">Mesonia algae</name>
    <dbReference type="NCBI Taxonomy" id="213248"/>
    <lineage>
        <taxon>Bacteria</taxon>
        <taxon>Pseudomonadati</taxon>
        <taxon>Bacteroidota</taxon>
        <taxon>Flavobacteriia</taxon>
        <taxon>Flavobacteriales</taxon>
        <taxon>Flavobacteriaceae</taxon>
        <taxon>Mesonia</taxon>
    </lineage>
</organism>
<evidence type="ECO:0008006" key="4">
    <source>
        <dbReference type="Google" id="ProtNLM"/>
    </source>
</evidence>
<name>A0A2W7IDT1_9FLAO</name>